<gene>
    <name evidence="4" type="ORF">NFI88_10130</name>
</gene>
<reference evidence="4 5" key="1">
    <citation type="submission" date="2022-06" db="EMBL/GenBank/DDBJ databases">
        <title>Rhizosaccharibacter gen. nov. sp. nov. KSS12, endophytic bacteria isolated from sugarcane.</title>
        <authorList>
            <person name="Pitiwittayakul N."/>
        </authorList>
    </citation>
    <scope>NUCLEOTIDE SEQUENCE [LARGE SCALE GENOMIC DNA]</scope>
    <source>
        <strain evidence="4 5">KSS12</strain>
    </source>
</reference>
<dbReference type="RefSeq" id="WP_422919932.1">
    <property type="nucleotide sequence ID" value="NZ_JAMZEJ010000005.1"/>
</dbReference>
<accession>A0ABT1VXW9</accession>
<dbReference type="EMBL" id="JAMZEJ010000005">
    <property type="protein sequence ID" value="MCQ8241196.1"/>
    <property type="molecule type" value="Genomic_DNA"/>
</dbReference>
<feature type="region of interest" description="Disordered" evidence="3">
    <location>
        <begin position="1"/>
        <end position="20"/>
    </location>
</feature>
<name>A0ABT1VXW9_9PROT</name>
<dbReference type="PANTHER" id="PTHR30327:SF1">
    <property type="entry name" value="UPF0301 PROTEIN YQGE"/>
    <property type="match status" value="1"/>
</dbReference>
<comment type="similarity">
    <text evidence="1 2">Belongs to the UPF0301 (AlgH) family.</text>
</comment>
<dbReference type="Pfam" id="PF02622">
    <property type="entry name" value="DUF179"/>
    <property type="match status" value="1"/>
</dbReference>
<dbReference type="Gene3D" id="3.40.1740.10">
    <property type="entry name" value="VC0467-like"/>
    <property type="match status" value="1"/>
</dbReference>
<dbReference type="InterPro" id="IPR003774">
    <property type="entry name" value="AlgH-like"/>
</dbReference>
<dbReference type="Proteomes" id="UP001524547">
    <property type="component" value="Unassembled WGS sequence"/>
</dbReference>
<evidence type="ECO:0000256" key="3">
    <source>
        <dbReference type="SAM" id="MobiDB-lite"/>
    </source>
</evidence>
<dbReference type="PANTHER" id="PTHR30327">
    <property type="entry name" value="UNCHARACTERIZED PROTEIN YQGE"/>
    <property type="match status" value="1"/>
</dbReference>
<proteinExistence type="inferred from homology"/>
<evidence type="ECO:0000256" key="1">
    <source>
        <dbReference type="ARBA" id="ARBA00009600"/>
    </source>
</evidence>
<evidence type="ECO:0000313" key="5">
    <source>
        <dbReference type="Proteomes" id="UP001524547"/>
    </source>
</evidence>
<comment type="caution">
    <text evidence="4">The sequence shown here is derived from an EMBL/GenBank/DDBJ whole genome shotgun (WGS) entry which is preliminary data.</text>
</comment>
<evidence type="ECO:0000313" key="4">
    <source>
        <dbReference type="EMBL" id="MCQ8241196.1"/>
    </source>
</evidence>
<evidence type="ECO:0000256" key="2">
    <source>
        <dbReference type="HAMAP-Rule" id="MF_00758"/>
    </source>
</evidence>
<sequence>MCSASTAPSDTEARSGTRRLDASDGLTGQLLIATPALGDAPPFARSVIFLCAHSTEDGAMGLIVNQGLSEPGFDDLMSQLEIAPSPPRRRITLCSGGPVEGSRGFVLHSDDWTSDGSLAVQDGIALTASLDVLRVIADGSGPKDAFLALGHASWAPGQLEDEIRRNAWLPAPSSEAILFGNNHGAKWHRALASLGIDPSRLVGSQGHA</sequence>
<protein>
    <recommendedName>
        <fullName evidence="2">UPF0301 protein NFI88_10130</fullName>
    </recommendedName>
</protein>
<dbReference type="SUPFAM" id="SSF143456">
    <property type="entry name" value="VC0467-like"/>
    <property type="match status" value="1"/>
</dbReference>
<organism evidence="4 5">
    <name type="scientific">Rhizosaccharibacter radicis</name>
    <dbReference type="NCBI Taxonomy" id="2782605"/>
    <lineage>
        <taxon>Bacteria</taxon>
        <taxon>Pseudomonadati</taxon>
        <taxon>Pseudomonadota</taxon>
        <taxon>Alphaproteobacteria</taxon>
        <taxon>Acetobacterales</taxon>
        <taxon>Acetobacteraceae</taxon>
        <taxon>Rhizosaccharibacter</taxon>
    </lineage>
</organism>
<feature type="compositionally biased region" description="Basic and acidic residues" evidence="3">
    <location>
        <begin position="11"/>
        <end position="20"/>
    </location>
</feature>
<dbReference type="HAMAP" id="MF_00758">
    <property type="entry name" value="UPF0301"/>
    <property type="match status" value="1"/>
</dbReference>
<keyword evidence="5" id="KW-1185">Reference proteome</keyword>